<evidence type="ECO:0000313" key="2">
    <source>
        <dbReference type="EMBL" id="QRC97233.1"/>
    </source>
</evidence>
<feature type="compositionally biased region" description="Basic and acidic residues" evidence="1">
    <location>
        <begin position="46"/>
        <end position="64"/>
    </location>
</feature>
<evidence type="ECO:0000256" key="1">
    <source>
        <dbReference type="SAM" id="MobiDB-lite"/>
    </source>
</evidence>
<organism evidence="2 3">
    <name type="scientific">Phaeosphaeria nodorum (strain SN15 / ATCC MYA-4574 / FGSC 10173)</name>
    <name type="common">Glume blotch fungus</name>
    <name type="synonym">Parastagonospora nodorum</name>
    <dbReference type="NCBI Taxonomy" id="321614"/>
    <lineage>
        <taxon>Eukaryota</taxon>
        <taxon>Fungi</taxon>
        <taxon>Dikarya</taxon>
        <taxon>Ascomycota</taxon>
        <taxon>Pezizomycotina</taxon>
        <taxon>Dothideomycetes</taxon>
        <taxon>Pleosporomycetidae</taxon>
        <taxon>Pleosporales</taxon>
        <taxon>Pleosporineae</taxon>
        <taxon>Phaeosphaeriaceae</taxon>
        <taxon>Parastagonospora</taxon>
    </lineage>
</organism>
<reference evidence="3" key="1">
    <citation type="journal article" date="2021" name="BMC Genomics">
        <title>Chromosome-level genome assembly and manually-curated proteome of model necrotroph Parastagonospora nodorum Sn15 reveals a genome-wide trove of candidate effector homologs, and redundancy of virulence-related functions within an accessory chromosome.</title>
        <authorList>
            <person name="Bertazzoni S."/>
            <person name="Jones D.A.B."/>
            <person name="Phan H.T."/>
            <person name="Tan K.-C."/>
            <person name="Hane J.K."/>
        </authorList>
    </citation>
    <scope>NUCLEOTIDE SEQUENCE [LARGE SCALE GENOMIC DNA]</scope>
    <source>
        <strain evidence="3">SN15 / ATCC MYA-4574 / FGSC 10173)</strain>
    </source>
</reference>
<dbReference type="VEuPathDB" id="FungiDB:JI435_089740"/>
<protein>
    <submittedName>
        <fullName evidence="2">Uncharacterized protein</fullName>
    </submittedName>
</protein>
<accession>A0A7U2F411</accession>
<feature type="region of interest" description="Disordered" evidence="1">
    <location>
        <begin position="41"/>
        <end position="64"/>
    </location>
</feature>
<evidence type="ECO:0000313" key="3">
    <source>
        <dbReference type="Proteomes" id="UP000663193"/>
    </source>
</evidence>
<sequence length="64" mass="7073">MCRLLPCGCLYTLSNPPKLDWSSTCRPCFAVCIQRKTRCGGVQPRKHSENSHLQRGGGPRDGKA</sequence>
<name>A0A7U2F411_PHANO</name>
<keyword evidence="3" id="KW-1185">Reference proteome</keyword>
<gene>
    <name evidence="2" type="ORF">JI435_089740</name>
</gene>
<dbReference type="Proteomes" id="UP000663193">
    <property type="component" value="Chromosome 7"/>
</dbReference>
<dbReference type="EMBL" id="CP069029">
    <property type="protein sequence ID" value="QRC97233.1"/>
    <property type="molecule type" value="Genomic_DNA"/>
</dbReference>
<dbReference type="AlphaFoldDB" id="A0A7U2F411"/>
<proteinExistence type="predicted"/>